<gene>
    <name evidence="1" type="ORF">S01H4_63382</name>
</gene>
<comment type="caution">
    <text evidence="1">The sequence shown here is derived from an EMBL/GenBank/DDBJ whole genome shotgun (WGS) entry which is preliminary data.</text>
</comment>
<dbReference type="EMBL" id="BART01038098">
    <property type="protein sequence ID" value="GAH14115.1"/>
    <property type="molecule type" value="Genomic_DNA"/>
</dbReference>
<evidence type="ECO:0000313" key="1">
    <source>
        <dbReference type="EMBL" id="GAH14115.1"/>
    </source>
</evidence>
<dbReference type="AlphaFoldDB" id="X1E122"/>
<accession>X1E122</accession>
<name>X1E122_9ZZZZ</name>
<organism evidence="1">
    <name type="scientific">marine sediment metagenome</name>
    <dbReference type="NCBI Taxonomy" id="412755"/>
    <lineage>
        <taxon>unclassified sequences</taxon>
        <taxon>metagenomes</taxon>
        <taxon>ecological metagenomes</taxon>
    </lineage>
</organism>
<proteinExistence type="predicted"/>
<protein>
    <submittedName>
        <fullName evidence="1">Uncharacterized protein</fullName>
    </submittedName>
</protein>
<reference evidence="1" key="1">
    <citation type="journal article" date="2014" name="Front. Microbiol.">
        <title>High frequency of phylogenetically diverse reductive dehalogenase-homologous genes in deep subseafloor sedimentary metagenomes.</title>
        <authorList>
            <person name="Kawai M."/>
            <person name="Futagami T."/>
            <person name="Toyoda A."/>
            <person name="Takaki Y."/>
            <person name="Nishi S."/>
            <person name="Hori S."/>
            <person name="Arai W."/>
            <person name="Tsubouchi T."/>
            <person name="Morono Y."/>
            <person name="Uchiyama I."/>
            <person name="Ito T."/>
            <person name="Fujiyama A."/>
            <person name="Inagaki F."/>
            <person name="Takami H."/>
        </authorList>
    </citation>
    <scope>NUCLEOTIDE SEQUENCE</scope>
    <source>
        <strain evidence="1">Expedition CK06-06</strain>
    </source>
</reference>
<feature type="non-terminal residue" evidence="1">
    <location>
        <position position="48"/>
    </location>
</feature>
<sequence length="48" mass="5652">MENQKPIWLLFKRERNLDGLLVAIGPKKFANYFNSSKESEKTIKKLLN</sequence>